<dbReference type="AlphaFoldDB" id="A0A160DSM2"/>
<dbReference type="NCBIfam" id="TIGR02608">
    <property type="entry name" value="delta_60_rpt"/>
    <property type="match status" value="2"/>
</dbReference>
<reference evidence="3 4" key="1">
    <citation type="submission" date="2016-04" db="EMBL/GenBank/DDBJ databases">
        <title>Complete genome sequence of Dokdonella koreensis DS-123T.</title>
        <authorList>
            <person name="Kim J.F."/>
            <person name="Lee H."/>
            <person name="Kwak M.-J."/>
        </authorList>
    </citation>
    <scope>NUCLEOTIDE SEQUENCE [LARGE SCALE GENOMIC DNA]</scope>
    <source>
        <strain evidence="3 4">DS-123</strain>
    </source>
</reference>
<dbReference type="Proteomes" id="UP000076830">
    <property type="component" value="Chromosome"/>
</dbReference>
<feature type="chain" id="PRO_5007813763" evidence="1">
    <location>
        <begin position="20"/>
        <end position="891"/>
    </location>
</feature>
<evidence type="ECO:0000256" key="1">
    <source>
        <dbReference type="SAM" id="SignalP"/>
    </source>
</evidence>
<sequence length="891" mass="92063">MRLSSLVLAACCVSASAVAADGGLDAAFGDAGRRSFGFLESDQVHLRAFARSPQGRLWLFGDAPDDPAALFIGRMGLDGQPDGGFGPGNDGRRRTTLPSGLVPQTEALALDGAVVQADGKPIVFGGLRAVPGETGAYPAIVCRLTAAGTFDGSFDGDGCRTLRAQIADDEVCRVTDAAFGANGTLVAVGNCTAHDQPERPFVARLTADGAPDAGFGGGTGLVLAPAPLPSIAGQHYEALVVRPDQRIAVLGQFLMFSNNVLDLELGLVQFDAAGGLDAAFNGNGFRAFAFDLGADNADHARDLVLRPDGRLLALGDATLADPPMTVALLAGVLPDGTPDGAVGTGGRRVEDFDAILGTNAALASLELDERGRSLLAAREVTGQPGAITDTGTDFWIGFPRTADTEPEQQFVKLMISSDLATTGTITNAALGIAIPFATVADATTEITLPIALQNPADDDLPLPLAVHVVAQAPVSIVAMNGRRYSLDSFVATPTDRLGREYRLMAWAGGLGPGSQLVITAVENATTVWITPAVAVAGHAAGVPYAVTLQRGQTYYLWAGGGMTGLDLTGTRIVGDKPVAVLGGHTCAQVPLGVDFCDLVTEQQQPVTSWGTTFVFTPSPLLPAGEHLRVLAHEGDTRVWLDGVAVATLDAGATYDVLRNAPAVVTTSRPAAAAKLAPGCAVHGLPECYGDPNMVLLPATRQWSARQHVVVPAPLFGFATDQRITLVVPATRADQVFFDDVLLSPGLFTPIGDGSYAVATLTRAPRSYTVSAPEPVMVAVDGYAAGQGHAHAGAGAPFLEVGTLTGSADDALLRLTAGLARDRCFGQNGRVTIDHTGHVGGATPSIDAVVRAFADGGGVLVGSAVRNSQTADQRMLAYRLVTEALFCDDFEE</sequence>
<evidence type="ECO:0000259" key="2">
    <source>
        <dbReference type="Pfam" id="PF17517"/>
    </source>
</evidence>
<dbReference type="PANTHER" id="PTHR46534">
    <property type="entry name" value="IGGFC_BINDING DOMAIN-CONTAINING PROTEIN"/>
    <property type="match status" value="1"/>
</dbReference>
<evidence type="ECO:0000313" key="4">
    <source>
        <dbReference type="Proteomes" id="UP000076830"/>
    </source>
</evidence>
<feature type="signal peptide" evidence="1">
    <location>
        <begin position="1"/>
        <end position="19"/>
    </location>
</feature>
<dbReference type="Pfam" id="PF17517">
    <property type="entry name" value="IgGFc_binding"/>
    <property type="match status" value="1"/>
</dbReference>
<dbReference type="InterPro" id="IPR013431">
    <property type="entry name" value="Delta_60_rpt"/>
</dbReference>
<evidence type="ECO:0000313" key="3">
    <source>
        <dbReference type="EMBL" id="ANB17297.1"/>
    </source>
</evidence>
<dbReference type="PANTHER" id="PTHR46534:SF1">
    <property type="entry name" value="IGGFC-BINDING PROTEIN N-TERMINAL DOMAIN-CONTAINING PROTEIN"/>
    <property type="match status" value="1"/>
</dbReference>
<accession>A0A160DSM2</accession>
<feature type="domain" description="IgGFc-binding protein N-terminal" evidence="2">
    <location>
        <begin position="487"/>
        <end position="780"/>
    </location>
</feature>
<keyword evidence="1" id="KW-0732">Signal</keyword>
<keyword evidence="4" id="KW-1185">Reference proteome</keyword>
<dbReference type="Pfam" id="PF17164">
    <property type="entry name" value="DUF5122"/>
    <property type="match status" value="1"/>
</dbReference>
<protein>
    <submittedName>
        <fullName evidence="3">Ig-like domain-containing protein</fullName>
    </submittedName>
</protein>
<dbReference type="RefSeq" id="WP_190278998.1">
    <property type="nucleotide sequence ID" value="NZ_CP015249.1"/>
</dbReference>
<dbReference type="KEGG" id="dko:I596_1267"/>
<dbReference type="InterPro" id="IPR035234">
    <property type="entry name" value="IgGFc-bd_N"/>
</dbReference>
<dbReference type="EMBL" id="CP015249">
    <property type="protein sequence ID" value="ANB17297.1"/>
    <property type="molecule type" value="Genomic_DNA"/>
</dbReference>
<dbReference type="STRING" id="1300342.I596_1267"/>
<name>A0A160DSM2_9GAMM</name>
<dbReference type="Gene3D" id="2.80.10.50">
    <property type="match status" value="2"/>
</dbReference>
<proteinExistence type="predicted"/>
<organism evidence="3 4">
    <name type="scientific">Dokdonella koreensis DS-123</name>
    <dbReference type="NCBI Taxonomy" id="1300342"/>
    <lineage>
        <taxon>Bacteria</taxon>
        <taxon>Pseudomonadati</taxon>
        <taxon>Pseudomonadota</taxon>
        <taxon>Gammaproteobacteria</taxon>
        <taxon>Lysobacterales</taxon>
        <taxon>Rhodanobacteraceae</taxon>
        <taxon>Dokdonella</taxon>
    </lineage>
</organism>
<gene>
    <name evidence="3" type="ORF">I596_1267</name>
</gene>